<dbReference type="SMART" id="SM00369">
    <property type="entry name" value="LRR_TYP"/>
    <property type="match status" value="3"/>
</dbReference>
<keyword evidence="1" id="KW-0433">Leucine-rich repeat</keyword>
<sequence>MNKNLLPYILIGAIVGFSVYFYQKIKYEDTLTNIATVDTVDKVVEKVTESGGSGDYRNKGLNSFPKEILNDTGLTKLDLSGNSIESLPSEIGKLKNLRELNIVDSGLRALPGEIRMFTDLRILDVHDNELTGIPAEVGQLPKIEKIDFSGNQITALPNEIYNLTHLDELNIKGNPLDGNMVSELRTRLPNTDIIF</sequence>
<dbReference type="SUPFAM" id="SSF52058">
    <property type="entry name" value="L domain-like"/>
    <property type="match status" value="1"/>
</dbReference>
<reference evidence="5 6" key="1">
    <citation type="journal article" date="2017" name="ISME J.">
        <title>Energy and carbon metabolisms in a deep terrestrial subsurface fluid microbial community.</title>
        <authorList>
            <person name="Momper L."/>
            <person name="Jungbluth S.P."/>
            <person name="Lee M.D."/>
            <person name="Amend J.P."/>
        </authorList>
    </citation>
    <scope>NUCLEOTIDE SEQUENCE [LARGE SCALE GENOMIC DNA]</scope>
    <source>
        <strain evidence="5">SURF_46</strain>
    </source>
</reference>
<dbReference type="PROSITE" id="PS51450">
    <property type="entry name" value="LRR"/>
    <property type="match status" value="1"/>
</dbReference>
<name>A0A3A4ZD92_UNCKA</name>
<dbReference type="InterPro" id="IPR001611">
    <property type="entry name" value="Leu-rich_rpt"/>
</dbReference>
<dbReference type="InterPro" id="IPR050216">
    <property type="entry name" value="LRR_domain-containing"/>
</dbReference>
<evidence type="ECO:0000256" key="2">
    <source>
        <dbReference type="ARBA" id="ARBA00022737"/>
    </source>
</evidence>
<evidence type="ECO:0000256" key="3">
    <source>
        <dbReference type="SAM" id="Phobius"/>
    </source>
</evidence>
<keyword evidence="2" id="KW-0677">Repeat</keyword>
<dbReference type="PANTHER" id="PTHR48051">
    <property type="match status" value="1"/>
</dbReference>
<protein>
    <submittedName>
        <fullName evidence="5">Leucine-rich repeat domain-containing protein</fullName>
    </submittedName>
</protein>
<dbReference type="InterPro" id="IPR032675">
    <property type="entry name" value="LRR_dom_sf"/>
</dbReference>
<proteinExistence type="predicted"/>
<dbReference type="Gene3D" id="3.80.10.10">
    <property type="entry name" value="Ribonuclease Inhibitor"/>
    <property type="match status" value="1"/>
</dbReference>
<evidence type="ECO:0000256" key="1">
    <source>
        <dbReference type="ARBA" id="ARBA00022614"/>
    </source>
</evidence>
<dbReference type="InterPro" id="IPR003591">
    <property type="entry name" value="Leu-rich_rpt_typical-subtyp"/>
</dbReference>
<dbReference type="AlphaFoldDB" id="A0A3A4ZD92"/>
<feature type="transmembrane region" description="Helical" evidence="3">
    <location>
        <begin position="6"/>
        <end position="22"/>
    </location>
</feature>
<keyword evidence="3" id="KW-1133">Transmembrane helix</keyword>
<evidence type="ECO:0000313" key="5">
    <source>
        <dbReference type="EMBL" id="RJR27112.1"/>
    </source>
</evidence>
<evidence type="ECO:0000259" key="4">
    <source>
        <dbReference type="Pfam" id="PF23598"/>
    </source>
</evidence>
<keyword evidence="3" id="KW-0812">Transmembrane</keyword>
<dbReference type="EMBL" id="QZJF01000016">
    <property type="protein sequence ID" value="RJR27112.1"/>
    <property type="molecule type" value="Genomic_DNA"/>
</dbReference>
<dbReference type="Proteomes" id="UP000265540">
    <property type="component" value="Unassembled WGS sequence"/>
</dbReference>
<keyword evidence="3" id="KW-0472">Membrane</keyword>
<dbReference type="GO" id="GO:0005737">
    <property type="term" value="C:cytoplasm"/>
    <property type="evidence" value="ECO:0007669"/>
    <property type="project" value="TreeGrafter"/>
</dbReference>
<organism evidence="5 6">
    <name type="scientific">candidate division WWE3 bacterium</name>
    <dbReference type="NCBI Taxonomy" id="2053526"/>
    <lineage>
        <taxon>Bacteria</taxon>
        <taxon>Katanobacteria</taxon>
    </lineage>
</organism>
<dbReference type="PANTHER" id="PTHR48051:SF46">
    <property type="entry name" value="LEUCINE RICH REPEAT-CONTAINING DOMAIN PROTEIN"/>
    <property type="match status" value="1"/>
</dbReference>
<dbReference type="InterPro" id="IPR055414">
    <property type="entry name" value="LRR_R13L4/SHOC2-like"/>
</dbReference>
<feature type="domain" description="Disease resistance R13L4/SHOC-2-like LRR" evidence="4">
    <location>
        <begin position="90"/>
        <end position="185"/>
    </location>
</feature>
<accession>A0A3A4ZD92</accession>
<gene>
    <name evidence="5" type="ORF">C4561_03020</name>
</gene>
<dbReference type="Pfam" id="PF23598">
    <property type="entry name" value="LRR_14"/>
    <property type="match status" value="1"/>
</dbReference>
<evidence type="ECO:0000313" key="6">
    <source>
        <dbReference type="Proteomes" id="UP000265540"/>
    </source>
</evidence>
<comment type="caution">
    <text evidence="5">The sequence shown here is derived from an EMBL/GenBank/DDBJ whole genome shotgun (WGS) entry which is preliminary data.</text>
</comment>